<organism evidence="2 3">
    <name type="scientific">Genlisea aurea</name>
    <dbReference type="NCBI Taxonomy" id="192259"/>
    <lineage>
        <taxon>Eukaryota</taxon>
        <taxon>Viridiplantae</taxon>
        <taxon>Streptophyta</taxon>
        <taxon>Embryophyta</taxon>
        <taxon>Tracheophyta</taxon>
        <taxon>Spermatophyta</taxon>
        <taxon>Magnoliopsida</taxon>
        <taxon>eudicotyledons</taxon>
        <taxon>Gunneridae</taxon>
        <taxon>Pentapetalae</taxon>
        <taxon>asterids</taxon>
        <taxon>lamiids</taxon>
        <taxon>Lamiales</taxon>
        <taxon>Lentibulariaceae</taxon>
        <taxon>Genlisea</taxon>
    </lineage>
</organism>
<feature type="non-terminal residue" evidence="2">
    <location>
        <position position="136"/>
    </location>
</feature>
<gene>
    <name evidence="2" type="ORF">M569_06401</name>
</gene>
<dbReference type="EMBL" id="AUSU01002641">
    <property type="protein sequence ID" value="EPS68371.1"/>
    <property type="molecule type" value="Genomic_DNA"/>
</dbReference>
<feature type="region of interest" description="Disordered" evidence="1">
    <location>
        <begin position="38"/>
        <end position="91"/>
    </location>
</feature>
<proteinExistence type="predicted"/>
<feature type="non-terminal residue" evidence="2">
    <location>
        <position position="1"/>
    </location>
</feature>
<dbReference type="Proteomes" id="UP000015453">
    <property type="component" value="Unassembled WGS sequence"/>
</dbReference>
<evidence type="ECO:0000256" key="1">
    <source>
        <dbReference type="SAM" id="MobiDB-lite"/>
    </source>
</evidence>
<accession>S8CU29</accession>
<name>S8CU29_9LAMI</name>
<comment type="caution">
    <text evidence="2">The sequence shown here is derived from an EMBL/GenBank/DDBJ whole genome shotgun (WGS) entry which is preliminary data.</text>
</comment>
<keyword evidence="3" id="KW-1185">Reference proteome</keyword>
<sequence>FYYCKIYSSHKMIWQSTVSQADPSANLNSGISVTAPLPSSKINDQSFDDPFGDGPFKAFPTVDSSAPAQQHTSASPPPFDTTSSHVQDAAPSYVAAPEFGSTFYDSSTSTTQFAQKELLPTPNNEIDILADILPPT</sequence>
<reference evidence="2 3" key="1">
    <citation type="journal article" date="2013" name="BMC Genomics">
        <title>The miniature genome of a carnivorous plant Genlisea aurea contains a low number of genes and short non-coding sequences.</title>
        <authorList>
            <person name="Leushkin E.V."/>
            <person name="Sutormin R.A."/>
            <person name="Nabieva E.R."/>
            <person name="Penin A.A."/>
            <person name="Kondrashov A.S."/>
            <person name="Logacheva M.D."/>
        </authorList>
    </citation>
    <scope>NUCLEOTIDE SEQUENCE [LARGE SCALE GENOMIC DNA]</scope>
</reference>
<evidence type="ECO:0000313" key="3">
    <source>
        <dbReference type="Proteomes" id="UP000015453"/>
    </source>
</evidence>
<feature type="compositionally biased region" description="Polar residues" evidence="1">
    <location>
        <begin position="62"/>
        <end position="86"/>
    </location>
</feature>
<protein>
    <submittedName>
        <fullName evidence="2">Uncharacterized protein</fullName>
    </submittedName>
</protein>
<evidence type="ECO:0000313" key="2">
    <source>
        <dbReference type="EMBL" id="EPS68371.1"/>
    </source>
</evidence>
<dbReference type="AlphaFoldDB" id="S8CU29"/>